<reference evidence="3 4" key="1">
    <citation type="submission" date="2008-07" db="EMBL/GenBank/DDBJ databases">
        <authorList>
            <person name="El-Sayed N."/>
            <person name="Caler E."/>
            <person name="Inman J."/>
            <person name="Amedeo P."/>
            <person name="Hass B."/>
            <person name="Wortman J."/>
        </authorList>
    </citation>
    <scope>NUCLEOTIDE SEQUENCE [LARGE SCALE GENOMIC DNA]</scope>
    <source>
        <strain evidence="4">ATCC 50983 / TXsc</strain>
    </source>
</reference>
<evidence type="ECO:0000259" key="2">
    <source>
        <dbReference type="PROSITE" id="PS50191"/>
    </source>
</evidence>
<protein>
    <recommendedName>
        <fullName evidence="2">CRAL-TRIO domain-containing protein</fullName>
    </recommendedName>
</protein>
<keyword evidence="4" id="KW-1185">Reference proteome</keyword>
<evidence type="ECO:0000313" key="4">
    <source>
        <dbReference type="Proteomes" id="UP000007800"/>
    </source>
</evidence>
<dbReference type="PANTHER" id="PTHR45824">
    <property type="entry name" value="GH16843P"/>
    <property type="match status" value="1"/>
</dbReference>
<sequence length="568" mass="62867">MSLKARSMPEGTNIDRAASRLVSMLFRGGAFGLEPPPSSPPAAAAAPQVSDSVLHQPFSGPPETIPEVRPEESSDSSVHSDNTLSSIVVGVGVTAPQNTTMPDETTGSLLLDTNVTGFTTLDSLITPSNPSNEVANKISAPTFGGKDGNKRSTGPTHINMSELTVENRDRLLSLIPRDPQTGMVLSAGSIVHELGTCRPCVFAGNAERPCVYGMECLFCHFHHDIRKRSRLNRKQREEARKMRETQNSIGFSLGSPLLGDDASAEEIYTSLVGHAHAVELQKITLDHLLDGGDAKSEFIEVSLTRDRGGSKSTSLQIVPLGDPHYQVVTQMMQDLPPHSIFNHCAWRVTERDYLRFARARNGRVNDALKLMKEHVESRRVHGPIEHMRPHVHFPHALASKAWKFAGVTRCRHPFAVFKAKNVVPKDIQGGITEYVKYLAYNLDSLGKTADSIPESDGKLVVLIDLEGWSMSRNVDMSFARQFVRLAQDEFPERLHAGILVNSPFVFTAFWRVLKPWLDSQTREKIDILGSNFHDTLVSRFLDKEQLEAVYGGTHRPYPDTVEHTLSFL</sequence>
<dbReference type="Proteomes" id="UP000007800">
    <property type="component" value="Unassembled WGS sequence"/>
</dbReference>
<evidence type="ECO:0000313" key="3">
    <source>
        <dbReference type="EMBL" id="EER03475.1"/>
    </source>
</evidence>
<dbReference type="RefSeq" id="XP_002771659.1">
    <property type="nucleotide sequence ID" value="XM_002771613.1"/>
</dbReference>
<dbReference type="InParanoid" id="C5LIS2"/>
<dbReference type="EMBL" id="GG682243">
    <property type="protein sequence ID" value="EER03475.1"/>
    <property type="molecule type" value="Genomic_DNA"/>
</dbReference>
<dbReference type="PANTHER" id="PTHR45824:SF29">
    <property type="entry name" value="GH16843P"/>
    <property type="match status" value="1"/>
</dbReference>
<dbReference type="AlphaFoldDB" id="C5LIS2"/>
<organism evidence="4">
    <name type="scientific">Perkinsus marinus (strain ATCC 50983 / TXsc)</name>
    <dbReference type="NCBI Taxonomy" id="423536"/>
    <lineage>
        <taxon>Eukaryota</taxon>
        <taxon>Sar</taxon>
        <taxon>Alveolata</taxon>
        <taxon>Perkinsozoa</taxon>
        <taxon>Perkinsea</taxon>
        <taxon>Perkinsida</taxon>
        <taxon>Perkinsidae</taxon>
        <taxon>Perkinsus</taxon>
    </lineage>
</organism>
<dbReference type="PROSITE" id="PS50191">
    <property type="entry name" value="CRAL_TRIO"/>
    <property type="match status" value="1"/>
</dbReference>
<dbReference type="GeneID" id="9047636"/>
<dbReference type="GO" id="GO:0008526">
    <property type="term" value="F:phosphatidylinositol transfer activity"/>
    <property type="evidence" value="ECO:0007669"/>
    <property type="project" value="TreeGrafter"/>
</dbReference>
<dbReference type="OrthoDB" id="408171at2759"/>
<feature type="domain" description="CRAL-TRIO" evidence="2">
    <location>
        <begin position="413"/>
        <end position="558"/>
    </location>
</feature>
<dbReference type="SMART" id="SM00516">
    <property type="entry name" value="SEC14"/>
    <property type="match status" value="1"/>
</dbReference>
<feature type="region of interest" description="Disordered" evidence="1">
    <location>
        <begin position="29"/>
        <end position="81"/>
    </location>
</feature>
<gene>
    <name evidence="3" type="ORF">Pmar_PMAR014694</name>
</gene>
<proteinExistence type="predicted"/>
<dbReference type="CDD" id="cd00170">
    <property type="entry name" value="SEC14"/>
    <property type="match status" value="1"/>
</dbReference>
<evidence type="ECO:0000256" key="1">
    <source>
        <dbReference type="SAM" id="MobiDB-lite"/>
    </source>
</evidence>
<dbReference type="InterPro" id="IPR036865">
    <property type="entry name" value="CRAL-TRIO_dom_sf"/>
</dbReference>
<accession>C5LIS2</accession>
<dbReference type="Pfam" id="PF00650">
    <property type="entry name" value="CRAL_TRIO"/>
    <property type="match status" value="1"/>
</dbReference>
<dbReference type="SUPFAM" id="SSF52087">
    <property type="entry name" value="CRAL/TRIO domain"/>
    <property type="match status" value="1"/>
</dbReference>
<feature type="region of interest" description="Disordered" evidence="1">
    <location>
        <begin position="129"/>
        <end position="156"/>
    </location>
</feature>
<name>C5LIS2_PERM5</name>
<dbReference type="InterPro" id="IPR052578">
    <property type="entry name" value="PI_Transfer_CRAL-TRIO"/>
</dbReference>
<dbReference type="Gene3D" id="3.40.525.10">
    <property type="entry name" value="CRAL-TRIO lipid binding domain"/>
    <property type="match status" value="1"/>
</dbReference>
<dbReference type="InterPro" id="IPR001251">
    <property type="entry name" value="CRAL-TRIO_dom"/>
</dbReference>
<dbReference type="PRINTS" id="PR00180">
    <property type="entry name" value="CRETINALDHBP"/>
</dbReference>